<sequence length="881" mass="101540">MCICISSTAYADRVTSALKKLRKNHTAEARLSLNKVLRKQPKNAGAKYVYALYFLYHYSPVQAQATASLTTTFTNTEIYLDSAYAYVLEALVDYPQTERSSLKSWKKAGIDLTAIEAKKREIDSLAYAIAEGKNSIPGFQSFIDRFPEALQKAQAIEKRNELAYAEASRINTYKSYKKFLDTYPDARQAHEAVKLYDLLLFEFLTQDDDIVSYEKFLEVEPNSPYRGEAERRLFELSTLSHTRQTYYDFIQRYPKSPYVEQAWYWIFSLYKQEDNPLGNFLTTYPDFFDKAYIEKRIATQPLAYFPVYNEENEKFGFIDANGKLQIEAKYDSVDTEYFCDGVKENTMLVYRQNRLGSVDKTGKEITGFGYESIEPLEGELLLVKQEGKVGVWHESGFAVLPVQYEEVDVLNETFLLVKQDGKYGLTNFFGGKVADTEFEEIKNLEDGLIAFKQNGRYAIIRNQRLLFKKFPTLEFLYDSVDWIRQDALKVKIGDYESIINSELQTIVTPVAAQLKPLPNAWIAQYDKYQQLLNNRGKLLADSLDEVRGNNSFYATRKGDFWAIWKTNISPRLKFDYDTVMLLGQDGFAVKKGTVFYGFFAPDAFLKLGNFVKISLLQLEGQQSRRWILVEDKVGAQGLLSAKGQAILPVKYDKIVLWTPDLIAVEAGGKWGLMDGNGKQILPLLYSALNYENGFVSTLKNGKFGLLHLERGIDIPPQYERLIKPYTDNSLLFVAAKNGKYGFVTADNEPASEFIFDEINYWQYGVALVKKGDQWQFYQIAEKKYTLKPVDAFEYIRQDDKEIIMRLYANKQYGIVSNTRGIVVDLEYDDLRNVGTKEIPFYLGEKYIDTADVYLIFYIDRDGKKVHKQLFDQQRYDRIVCD</sequence>
<evidence type="ECO:0000313" key="2">
    <source>
        <dbReference type="Proteomes" id="UP001232063"/>
    </source>
</evidence>
<organism evidence="1 2">
    <name type="scientific">Xanthocytophaga agilis</name>
    <dbReference type="NCBI Taxonomy" id="3048010"/>
    <lineage>
        <taxon>Bacteria</taxon>
        <taxon>Pseudomonadati</taxon>
        <taxon>Bacteroidota</taxon>
        <taxon>Cytophagia</taxon>
        <taxon>Cytophagales</taxon>
        <taxon>Rhodocytophagaceae</taxon>
        <taxon>Xanthocytophaga</taxon>
    </lineage>
</organism>
<dbReference type="InterPro" id="IPR032774">
    <property type="entry name" value="WG_beta_rep"/>
</dbReference>
<keyword evidence="2" id="KW-1185">Reference proteome</keyword>
<dbReference type="PANTHER" id="PTHR37841:SF1">
    <property type="entry name" value="DUF3298 DOMAIN-CONTAINING PROTEIN"/>
    <property type="match status" value="1"/>
</dbReference>
<dbReference type="PANTHER" id="PTHR37841">
    <property type="entry name" value="GLR2918 PROTEIN"/>
    <property type="match status" value="1"/>
</dbReference>
<dbReference type="EMBL" id="JASJOU010000001">
    <property type="protein sequence ID" value="MDJ1499110.1"/>
    <property type="molecule type" value="Genomic_DNA"/>
</dbReference>
<dbReference type="InterPro" id="IPR011990">
    <property type="entry name" value="TPR-like_helical_dom_sf"/>
</dbReference>
<dbReference type="Gene3D" id="1.25.40.10">
    <property type="entry name" value="Tetratricopeptide repeat domain"/>
    <property type="match status" value="1"/>
</dbReference>
<comment type="caution">
    <text evidence="1">The sequence shown here is derived from an EMBL/GenBank/DDBJ whole genome shotgun (WGS) entry which is preliminary data.</text>
</comment>
<dbReference type="Proteomes" id="UP001232063">
    <property type="component" value="Unassembled WGS sequence"/>
</dbReference>
<protein>
    <submittedName>
        <fullName evidence="1">WG repeat-containing protein</fullName>
    </submittedName>
</protein>
<name>A0AAE3UBJ0_9BACT</name>
<reference evidence="1" key="1">
    <citation type="submission" date="2023-05" db="EMBL/GenBank/DDBJ databases">
        <authorList>
            <person name="Zhang X."/>
        </authorList>
    </citation>
    <scope>NUCLEOTIDE SEQUENCE</scope>
    <source>
        <strain evidence="1">BD1B2-1</strain>
    </source>
</reference>
<dbReference type="RefSeq" id="WP_314508648.1">
    <property type="nucleotide sequence ID" value="NZ_JASJOU010000001.1"/>
</dbReference>
<proteinExistence type="predicted"/>
<evidence type="ECO:0000313" key="1">
    <source>
        <dbReference type="EMBL" id="MDJ1499110.1"/>
    </source>
</evidence>
<dbReference type="Pfam" id="PF14903">
    <property type="entry name" value="WG_beta_rep"/>
    <property type="match status" value="5"/>
</dbReference>
<gene>
    <name evidence="1" type="ORF">QNI22_00560</name>
</gene>
<accession>A0AAE3UBJ0</accession>
<dbReference type="AlphaFoldDB" id="A0AAE3UBJ0"/>